<protein>
    <submittedName>
        <fullName evidence="1">Uncharacterized protein</fullName>
    </submittedName>
</protein>
<evidence type="ECO:0000313" key="2">
    <source>
        <dbReference type="Proteomes" id="UP000055024"/>
    </source>
</evidence>
<accession>A0A0V1G6Y0</accession>
<comment type="caution">
    <text evidence="1">The sequence shown here is derived from an EMBL/GenBank/DDBJ whole genome shotgun (WGS) entry which is preliminary data.</text>
</comment>
<keyword evidence="2" id="KW-1185">Reference proteome</keyword>
<organism evidence="1 2">
    <name type="scientific">Trichinella zimbabwensis</name>
    <dbReference type="NCBI Taxonomy" id="268475"/>
    <lineage>
        <taxon>Eukaryota</taxon>
        <taxon>Metazoa</taxon>
        <taxon>Ecdysozoa</taxon>
        <taxon>Nematoda</taxon>
        <taxon>Enoplea</taxon>
        <taxon>Dorylaimia</taxon>
        <taxon>Trichinellida</taxon>
        <taxon>Trichinellidae</taxon>
        <taxon>Trichinella</taxon>
    </lineage>
</organism>
<proteinExistence type="predicted"/>
<evidence type="ECO:0000313" key="1">
    <source>
        <dbReference type="EMBL" id="KRY94071.1"/>
    </source>
</evidence>
<dbReference type="Proteomes" id="UP000055024">
    <property type="component" value="Unassembled WGS sequence"/>
</dbReference>
<gene>
    <name evidence="1" type="ORF">T11_1199</name>
</gene>
<sequence>MTQDDPDRAWVTLKSSKNDFSAYFSENAPRMTRSCLGPSETCEK</sequence>
<reference evidence="1 2" key="1">
    <citation type="submission" date="2015-01" db="EMBL/GenBank/DDBJ databases">
        <title>Evolution of Trichinella species and genotypes.</title>
        <authorList>
            <person name="Korhonen P.K."/>
            <person name="Edoardo P."/>
            <person name="Giuseppe L.R."/>
            <person name="Gasser R.B."/>
        </authorList>
    </citation>
    <scope>NUCLEOTIDE SEQUENCE [LARGE SCALE GENOMIC DNA]</scope>
    <source>
        <strain evidence="1">ISS1029</strain>
    </source>
</reference>
<name>A0A0V1G6Y0_9BILA</name>
<dbReference type="EMBL" id="JYDP01005634">
    <property type="protein sequence ID" value="KRY94071.1"/>
    <property type="molecule type" value="Genomic_DNA"/>
</dbReference>
<dbReference type="AlphaFoldDB" id="A0A0V1G6Y0"/>